<feature type="chain" id="PRO_5023054265" evidence="2">
    <location>
        <begin position="25"/>
        <end position="1012"/>
    </location>
</feature>
<protein>
    <submittedName>
        <fullName evidence="6">Planctomycete cytochrome C</fullName>
    </submittedName>
</protein>
<dbReference type="PANTHER" id="PTHR35889:SF3">
    <property type="entry name" value="F-BOX DOMAIN-CONTAINING PROTEIN"/>
    <property type="match status" value="1"/>
</dbReference>
<feature type="domain" description="DUF1549" evidence="3">
    <location>
        <begin position="164"/>
        <end position="392"/>
    </location>
</feature>
<dbReference type="InterPro" id="IPR011444">
    <property type="entry name" value="DUF1549"/>
</dbReference>
<dbReference type="Pfam" id="PF07587">
    <property type="entry name" value="PSD1"/>
    <property type="match status" value="1"/>
</dbReference>
<proteinExistence type="predicted"/>
<dbReference type="EMBL" id="CP042914">
    <property type="protein sequence ID" value="QEG43367.1"/>
    <property type="molecule type" value="Genomic_DNA"/>
</dbReference>
<evidence type="ECO:0000256" key="1">
    <source>
        <dbReference type="SAM" id="MobiDB-lite"/>
    </source>
</evidence>
<dbReference type="Proteomes" id="UP000325286">
    <property type="component" value="Chromosome"/>
</dbReference>
<evidence type="ECO:0000259" key="3">
    <source>
        <dbReference type="Pfam" id="PF07583"/>
    </source>
</evidence>
<organism evidence="6 7">
    <name type="scientific">Roseimaritima ulvae</name>
    <dbReference type="NCBI Taxonomy" id="980254"/>
    <lineage>
        <taxon>Bacteria</taxon>
        <taxon>Pseudomonadati</taxon>
        <taxon>Planctomycetota</taxon>
        <taxon>Planctomycetia</taxon>
        <taxon>Pirellulales</taxon>
        <taxon>Pirellulaceae</taxon>
        <taxon>Roseimaritima</taxon>
    </lineage>
</organism>
<feature type="domain" description="DUF1553" evidence="4">
    <location>
        <begin position="736"/>
        <end position="989"/>
    </location>
</feature>
<dbReference type="KEGG" id="rul:UC8_54140"/>
<feature type="signal peptide" evidence="2">
    <location>
        <begin position="1"/>
        <end position="24"/>
    </location>
</feature>
<gene>
    <name evidence="6" type="ORF">UC8_54140</name>
</gene>
<sequence precursor="true">MRRSTIPFRFLVLALLTSASTTNAAEQPPSFVAQLAQPLTEKCVRCHRPDNLEGGLDLTTREGMLTGGDSGPGLVPGQPDDSPIYLRSVPREGEIPEMPEEGAPLTAAQADTLRRWIADDAPWPENLELKETAKAGADFWSLQPLREAPIPAVTDAPPSWQVNPIDRFIFDKLAQHELTPAPATDPVRFIRRLSFDLLGLPPSPQQVADFQLDCQQSATAAAQQTSQPGLPDEAVERLIDQLLARPQFGERWARHWLDIAHYADTHGFERDRRRDQAWPYRDYVIRSFNDDKPYDQFLREQIAGDVLAPDNPDAVIATGFLAAGPWDYVGQVETKSSMLRRAARSLDLDDMVTQVMAATVGMTVNCARCHDHKLDPITQSEYYELTAVFAGLRRAERDVSPTARQDYEANRTRIEQQLSDVAASLARLKSDAIDLADVVGGGDGYGTGKKGAGIDVRNGQTQAQPLASLDNIQPGHFATSALPFVDGVFVPAVEQTQITSSGLTADNLPTHGGNAWDAIRNGPVTSQFSTQLGDVDYATAGHSLLGLHANAGITFDLHAIRDTHALNTPLRFSTVVGYGGRTVEPSAEYLVLLDGELKSTGKLGRNDTASVELELPDSARFLTLIATDGGNGYSHDQISFGDPRLAELKPRQSTPDRQEQIAELEKRQQQLLQQQQENALQPPQVFFGVVAESPPSTHILIRGNPETPGEAVAPGTLRLGGDAVNFGTTDMPDSQRRIALADWITDPQNPLTARVIVNRLWHHHFGRGIVGTPSDFGYGGERPSHPELLDWLAAELIRADWSLKHIHRLIVSSQTYRMTSRSSDPAASQIDSDNHLLWRMNARRLEAEAIRDAVLVCSGKLNPQMYGPGYRDFDYHDAYAPIYTYQTADAPPLWRRSIYRFTVRTTPQPFLSTLDCPDPATLTPSRNVTTTALQSLALFNNDFMLRQSQYFAQRLADEAASVDEQIRLAFQLVFARAAAPEERAAARQLVDKQGLQHLCRVLLNTNEFVTID</sequence>
<dbReference type="Pfam" id="PF07583">
    <property type="entry name" value="PSCyt2"/>
    <property type="match status" value="1"/>
</dbReference>
<dbReference type="AlphaFoldDB" id="A0A5B9QWI0"/>
<dbReference type="InterPro" id="IPR011429">
    <property type="entry name" value="Cyt_c_Planctomycete-type"/>
</dbReference>
<dbReference type="InterPro" id="IPR022655">
    <property type="entry name" value="DUF1553"/>
</dbReference>
<accession>A0A5B9QWI0</accession>
<evidence type="ECO:0000313" key="7">
    <source>
        <dbReference type="Proteomes" id="UP000325286"/>
    </source>
</evidence>
<name>A0A5B9QWI0_9BACT</name>
<dbReference type="InterPro" id="IPR038637">
    <property type="entry name" value="NPCBM_sf"/>
</dbReference>
<dbReference type="PANTHER" id="PTHR35889">
    <property type="entry name" value="CYCLOINULO-OLIGOSACCHARIDE FRUCTANOTRANSFERASE-RELATED"/>
    <property type="match status" value="1"/>
</dbReference>
<evidence type="ECO:0000259" key="4">
    <source>
        <dbReference type="Pfam" id="PF07587"/>
    </source>
</evidence>
<dbReference type="RefSeq" id="WP_068142478.1">
    <property type="nucleotide sequence ID" value="NZ_CP042914.1"/>
</dbReference>
<dbReference type="Pfam" id="PF07635">
    <property type="entry name" value="PSCyt1"/>
    <property type="match status" value="1"/>
</dbReference>
<evidence type="ECO:0000313" key="6">
    <source>
        <dbReference type="EMBL" id="QEG43367.1"/>
    </source>
</evidence>
<keyword evidence="2" id="KW-0732">Signal</keyword>
<dbReference type="OrthoDB" id="127107at2"/>
<dbReference type="InterPro" id="IPR008979">
    <property type="entry name" value="Galactose-bd-like_sf"/>
</dbReference>
<feature type="domain" description="Cytochrome C Planctomycete-type" evidence="5">
    <location>
        <begin position="43"/>
        <end position="100"/>
    </location>
</feature>
<dbReference type="Gene3D" id="2.60.120.1060">
    <property type="entry name" value="NPCBM/NEW2 domain"/>
    <property type="match status" value="1"/>
</dbReference>
<evidence type="ECO:0000259" key="5">
    <source>
        <dbReference type="Pfam" id="PF07635"/>
    </source>
</evidence>
<evidence type="ECO:0000256" key="2">
    <source>
        <dbReference type="SAM" id="SignalP"/>
    </source>
</evidence>
<feature type="region of interest" description="Disordered" evidence="1">
    <location>
        <begin position="59"/>
        <end position="83"/>
    </location>
</feature>
<reference evidence="6 7" key="1">
    <citation type="submission" date="2019-08" db="EMBL/GenBank/DDBJ databases">
        <title>Deep-cultivation of Planctomycetes and their phenomic and genomic characterization uncovers novel biology.</title>
        <authorList>
            <person name="Wiegand S."/>
            <person name="Jogler M."/>
            <person name="Boedeker C."/>
            <person name="Pinto D."/>
            <person name="Vollmers J."/>
            <person name="Rivas-Marin E."/>
            <person name="Kohn T."/>
            <person name="Peeters S.H."/>
            <person name="Heuer A."/>
            <person name="Rast P."/>
            <person name="Oberbeckmann S."/>
            <person name="Bunk B."/>
            <person name="Jeske O."/>
            <person name="Meyerdierks A."/>
            <person name="Storesund J.E."/>
            <person name="Kallscheuer N."/>
            <person name="Luecker S."/>
            <person name="Lage O.M."/>
            <person name="Pohl T."/>
            <person name="Merkel B.J."/>
            <person name="Hornburger P."/>
            <person name="Mueller R.-W."/>
            <person name="Bruemmer F."/>
            <person name="Labrenz M."/>
            <person name="Spormann A.M."/>
            <person name="Op den Camp H."/>
            <person name="Overmann J."/>
            <person name="Amann R."/>
            <person name="Jetten M.S.M."/>
            <person name="Mascher T."/>
            <person name="Medema M.H."/>
            <person name="Devos D.P."/>
            <person name="Kaster A.-K."/>
            <person name="Ovreas L."/>
            <person name="Rohde M."/>
            <person name="Galperin M.Y."/>
            <person name="Jogler C."/>
        </authorList>
    </citation>
    <scope>NUCLEOTIDE SEQUENCE [LARGE SCALE GENOMIC DNA]</scope>
    <source>
        <strain evidence="6 7">UC8</strain>
    </source>
</reference>
<dbReference type="SUPFAM" id="SSF49785">
    <property type="entry name" value="Galactose-binding domain-like"/>
    <property type="match status" value="1"/>
</dbReference>
<keyword evidence="7" id="KW-1185">Reference proteome</keyword>